<evidence type="ECO:0000313" key="2">
    <source>
        <dbReference type="Proteomes" id="UP001451303"/>
    </source>
</evidence>
<dbReference type="EMBL" id="JAVLET010000003">
    <property type="protein sequence ID" value="KAL0471602.1"/>
    <property type="molecule type" value="Genomic_DNA"/>
</dbReference>
<organism evidence="1 2">
    <name type="scientific">Neurospora intermedia</name>
    <dbReference type="NCBI Taxonomy" id="5142"/>
    <lineage>
        <taxon>Eukaryota</taxon>
        <taxon>Fungi</taxon>
        <taxon>Dikarya</taxon>
        <taxon>Ascomycota</taxon>
        <taxon>Pezizomycotina</taxon>
        <taxon>Sordariomycetes</taxon>
        <taxon>Sordariomycetidae</taxon>
        <taxon>Sordariales</taxon>
        <taxon>Sordariaceae</taxon>
        <taxon>Neurospora</taxon>
    </lineage>
</organism>
<name>A0ABR3DG19_NEUIN</name>
<dbReference type="Proteomes" id="UP001451303">
    <property type="component" value="Unassembled WGS sequence"/>
</dbReference>
<reference evidence="1 2" key="1">
    <citation type="submission" date="2023-09" db="EMBL/GenBank/DDBJ databases">
        <title>Multi-omics analysis of a traditional fermented food reveals byproduct-associated fungal strains for waste-to-food upcycling.</title>
        <authorList>
            <consortium name="Lawrence Berkeley National Laboratory"/>
            <person name="Rekdal V.M."/>
            <person name="Villalobos-Escobedo J.M."/>
            <person name="Rodriguez-Valeron N."/>
            <person name="Garcia M.O."/>
            <person name="Vasquez D.P."/>
            <person name="Damayanti I."/>
            <person name="Sorensen P.M."/>
            <person name="Baidoo E.E."/>
            <person name="De Carvalho A.C."/>
            <person name="Riley R."/>
            <person name="Lipzen A."/>
            <person name="He G."/>
            <person name="Yan M."/>
            <person name="Haridas S."/>
            <person name="Daum C."/>
            <person name="Yoshinaga Y."/>
            <person name="Ng V."/>
            <person name="Grigoriev I.V."/>
            <person name="Munk R."/>
            <person name="Nuraida L."/>
            <person name="Wijaya C.H."/>
            <person name="Morales P.-C."/>
            <person name="Keasling J.D."/>
        </authorList>
    </citation>
    <scope>NUCLEOTIDE SEQUENCE [LARGE SCALE GENOMIC DNA]</scope>
    <source>
        <strain evidence="1 2">FGSC 2613</strain>
    </source>
</reference>
<comment type="caution">
    <text evidence="1">The sequence shown here is derived from an EMBL/GenBank/DDBJ whole genome shotgun (WGS) entry which is preliminary data.</text>
</comment>
<gene>
    <name evidence="1" type="ORF">QR685DRAFT_519579</name>
</gene>
<evidence type="ECO:0000313" key="1">
    <source>
        <dbReference type="EMBL" id="KAL0471602.1"/>
    </source>
</evidence>
<sequence>MARVVLIYAVTTLQKCVSELVIFFFSSPWEHGSAFSSVNPDHRNSLTLSNDPAPGLICSRSLPNGFTPPH</sequence>
<protein>
    <recommendedName>
        <fullName evidence="3">Secreted protein</fullName>
    </recommendedName>
</protein>
<accession>A0ABR3DG19</accession>
<evidence type="ECO:0008006" key="3">
    <source>
        <dbReference type="Google" id="ProtNLM"/>
    </source>
</evidence>
<keyword evidence="2" id="KW-1185">Reference proteome</keyword>
<proteinExistence type="predicted"/>